<evidence type="ECO:0000313" key="3">
    <source>
        <dbReference type="EMBL" id="JAG00939.1"/>
    </source>
</evidence>
<reference evidence="3" key="1">
    <citation type="journal article" date="2014" name="PLoS ONE">
        <title>Transcriptome-Based Identification of ABC Transporters in the Western Tarnished Plant Bug Lygus hesperus.</title>
        <authorList>
            <person name="Hull J.J."/>
            <person name="Chaney K."/>
            <person name="Geib S.M."/>
            <person name="Fabrick J.A."/>
            <person name="Brent C.S."/>
            <person name="Walsh D."/>
            <person name="Lavine L.C."/>
        </authorList>
    </citation>
    <scope>NUCLEOTIDE SEQUENCE</scope>
</reference>
<organism evidence="3">
    <name type="scientific">Lygus hesperus</name>
    <name type="common">Western plant bug</name>
    <dbReference type="NCBI Taxonomy" id="30085"/>
    <lineage>
        <taxon>Eukaryota</taxon>
        <taxon>Metazoa</taxon>
        <taxon>Ecdysozoa</taxon>
        <taxon>Arthropoda</taxon>
        <taxon>Hexapoda</taxon>
        <taxon>Insecta</taxon>
        <taxon>Pterygota</taxon>
        <taxon>Neoptera</taxon>
        <taxon>Paraneoptera</taxon>
        <taxon>Hemiptera</taxon>
        <taxon>Heteroptera</taxon>
        <taxon>Panheteroptera</taxon>
        <taxon>Cimicomorpha</taxon>
        <taxon>Miridae</taxon>
        <taxon>Mirini</taxon>
        <taxon>Lygus</taxon>
    </lineage>
</organism>
<dbReference type="GO" id="GO:0003723">
    <property type="term" value="F:RNA binding"/>
    <property type="evidence" value="ECO:0007669"/>
    <property type="project" value="InterPro"/>
</dbReference>
<evidence type="ECO:0000256" key="2">
    <source>
        <dbReference type="PROSITE-ProRule" id="PRU00317"/>
    </source>
</evidence>
<protein>
    <submittedName>
        <fullName evidence="3">Uncharacterized protein</fullName>
    </submittedName>
</protein>
<dbReference type="EMBL" id="GBHO01042665">
    <property type="protein sequence ID" value="JAG00939.1"/>
    <property type="molecule type" value="Transcribed_RNA"/>
</dbReference>
<evidence type="ECO:0000256" key="1">
    <source>
        <dbReference type="ARBA" id="ARBA00022737"/>
    </source>
</evidence>
<name>A0A0A9VZA4_LYGHE</name>
<keyword evidence="1" id="KW-0677">Repeat</keyword>
<dbReference type="InterPro" id="IPR001313">
    <property type="entry name" value="Pumilio_RNA-bd_rpt"/>
</dbReference>
<accession>A0A0A9VZA4</accession>
<dbReference type="PROSITE" id="PS50302">
    <property type="entry name" value="PUM"/>
    <property type="match status" value="1"/>
</dbReference>
<sequence length="137" mass="15030">MQFDPAKESNLYRNNNKFEEKKQLNLTTASSSHQLTSGLSANLAYQRFPSTSMFRPTATMHNQYTQTNNIGSMPATLGAGGLGSNGSSFTFASSNDLLATMNVRQQLVSAAVITVDNLRGKVYDTAKDQHGCRFLQR</sequence>
<proteinExistence type="predicted"/>
<evidence type="ECO:0000313" key="4">
    <source>
        <dbReference type="EMBL" id="JAQ03921.1"/>
    </source>
</evidence>
<dbReference type="AlphaFoldDB" id="A0A0A9VZA4"/>
<gene>
    <name evidence="3" type="ORF">CM83_15427</name>
    <name evidence="4" type="ORF">g.41066</name>
</gene>
<dbReference type="EMBL" id="GDHC01014708">
    <property type="protein sequence ID" value="JAQ03921.1"/>
    <property type="molecule type" value="Transcribed_RNA"/>
</dbReference>
<reference evidence="4" key="3">
    <citation type="journal article" date="2016" name="Gigascience">
        <title>De novo construction of an expanded transcriptome assembly for the western tarnished plant bug, Lygus hesperus.</title>
        <authorList>
            <person name="Tassone E.E."/>
            <person name="Geib S.M."/>
            <person name="Hall B."/>
            <person name="Fabrick J.A."/>
            <person name="Brent C.S."/>
            <person name="Hull J.J."/>
        </authorList>
    </citation>
    <scope>NUCLEOTIDE SEQUENCE</scope>
</reference>
<reference evidence="3" key="2">
    <citation type="submission" date="2014-07" db="EMBL/GenBank/DDBJ databases">
        <authorList>
            <person name="Hull J."/>
        </authorList>
    </citation>
    <scope>NUCLEOTIDE SEQUENCE</scope>
</reference>
<feature type="repeat" description="Pumilio" evidence="2">
    <location>
        <begin position="117"/>
        <end position="137"/>
    </location>
</feature>